<keyword evidence="2" id="KW-0547">Nucleotide-binding</keyword>
<dbReference type="SUPFAM" id="SSF57774">
    <property type="entry name" value="Microbial and mitochondrial ADK, insert 'zinc finger' domain"/>
    <property type="match status" value="1"/>
</dbReference>
<dbReference type="NCBIfam" id="TIGR01351">
    <property type="entry name" value="adk"/>
    <property type="match status" value="1"/>
</dbReference>
<dbReference type="NCBIfam" id="NF001380">
    <property type="entry name" value="PRK00279.1-2"/>
    <property type="match status" value="1"/>
</dbReference>
<dbReference type="Pfam" id="PF00406">
    <property type="entry name" value="ADK"/>
    <property type="match status" value="1"/>
</dbReference>
<evidence type="ECO:0000259" key="4">
    <source>
        <dbReference type="Pfam" id="PF05191"/>
    </source>
</evidence>
<dbReference type="HAMAP" id="MF_00235">
    <property type="entry name" value="Adenylate_kinase_Adk"/>
    <property type="match status" value="1"/>
</dbReference>
<accession>A0A6J7E094</accession>
<dbReference type="NCBIfam" id="NF011100">
    <property type="entry name" value="PRK14527.1"/>
    <property type="match status" value="1"/>
</dbReference>
<dbReference type="SUPFAM" id="SSF52540">
    <property type="entry name" value="P-loop containing nucleoside triphosphate hydrolases"/>
    <property type="match status" value="1"/>
</dbReference>
<keyword evidence="1" id="KW-0808">Transferase</keyword>
<dbReference type="Gene3D" id="3.40.50.300">
    <property type="entry name" value="P-loop containing nucleotide triphosphate hydrolases"/>
    <property type="match status" value="1"/>
</dbReference>
<reference evidence="5" key="1">
    <citation type="submission" date="2020-05" db="EMBL/GenBank/DDBJ databases">
        <authorList>
            <person name="Chiriac C."/>
            <person name="Salcher M."/>
            <person name="Ghai R."/>
            <person name="Kavagutti S V."/>
        </authorList>
    </citation>
    <scope>NUCLEOTIDE SEQUENCE</scope>
</reference>
<dbReference type="PROSITE" id="PS00113">
    <property type="entry name" value="ADENYLATE_KINASE"/>
    <property type="match status" value="1"/>
</dbReference>
<dbReference type="AlphaFoldDB" id="A0A6J7E094"/>
<dbReference type="InterPro" id="IPR000850">
    <property type="entry name" value="Adenylat/UMP-CMP_kin"/>
</dbReference>
<sequence length="219" mass="23101">MAPRLIVVLLGKQGAGKGTQCASLSEQYNIPHVSTGDILRAAVREGTPLGLQVKSVLDAGDLVSDDLVVALVKERFAQPDAQRGALLDGFPRTIGQATALDAMLADEPVSICINLDVPTTLVVERLSRRRVCQECGAIYRADEPAGASGTCEKCGGDVIQRADDQPEAIQQRLDAYERDTAPLLDYYAAKNLVVTVDGSQSVEAVGAEVSKALAGRGLV</sequence>
<dbReference type="FunFam" id="3.40.50.300:FF:000106">
    <property type="entry name" value="Adenylate kinase mitochondrial"/>
    <property type="match status" value="1"/>
</dbReference>
<dbReference type="InterPro" id="IPR036193">
    <property type="entry name" value="ADK_active_lid_dom_sf"/>
</dbReference>
<proteinExistence type="inferred from homology"/>
<dbReference type="InterPro" id="IPR007862">
    <property type="entry name" value="Adenylate_kinase_lid-dom"/>
</dbReference>
<feature type="domain" description="Adenylate kinase active site lid" evidence="4">
    <location>
        <begin position="129"/>
        <end position="163"/>
    </location>
</feature>
<keyword evidence="3" id="KW-0418">Kinase</keyword>
<dbReference type="InterPro" id="IPR006259">
    <property type="entry name" value="Adenyl_kin_sub"/>
</dbReference>
<gene>
    <name evidence="5" type="ORF">UFOPK3381_01089</name>
</gene>
<dbReference type="NCBIfam" id="NF001381">
    <property type="entry name" value="PRK00279.1-3"/>
    <property type="match status" value="1"/>
</dbReference>
<dbReference type="InterPro" id="IPR027417">
    <property type="entry name" value="P-loop_NTPase"/>
</dbReference>
<evidence type="ECO:0000256" key="2">
    <source>
        <dbReference type="ARBA" id="ARBA00022741"/>
    </source>
</evidence>
<dbReference type="PRINTS" id="PR00094">
    <property type="entry name" value="ADENYLTKNASE"/>
</dbReference>
<dbReference type="GO" id="GO:0004017">
    <property type="term" value="F:AMP kinase activity"/>
    <property type="evidence" value="ECO:0007669"/>
    <property type="project" value="InterPro"/>
</dbReference>
<organism evidence="5">
    <name type="scientific">freshwater metagenome</name>
    <dbReference type="NCBI Taxonomy" id="449393"/>
    <lineage>
        <taxon>unclassified sequences</taxon>
        <taxon>metagenomes</taxon>
        <taxon>ecological metagenomes</taxon>
    </lineage>
</organism>
<protein>
    <submittedName>
        <fullName evidence="5">Unannotated protein</fullName>
    </submittedName>
</protein>
<dbReference type="CDD" id="cd01428">
    <property type="entry name" value="ADK"/>
    <property type="match status" value="1"/>
</dbReference>
<dbReference type="Pfam" id="PF05191">
    <property type="entry name" value="ADK_lid"/>
    <property type="match status" value="1"/>
</dbReference>
<dbReference type="EMBL" id="CAFBLN010000056">
    <property type="protein sequence ID" value="CAB4876231.1"/>
    <property type="molecule type" value="Genomic_DNA"/>
</dbReference>
<dbReference type="GO" id="GO:0005524">
    <property type="term" value="F:ATP binding"/>
    <property type="evidence" value="ECO:0007669"/>
    <property type="project" value="InterPro"/>
</dbReference>
<dbReference type="PANTHER" id="PTHR23359">
    <property type="entry name" value="NUCLEOTIDE KINASE"/>
    <property type="match status" value="1"/>
</dbReference>
<name>A0A6J7E094_9ZZZZ</name>
<dbReference type="InterPro" id="IPR033690">
    <property type="entry name" value="Adenylat_kinase_CS"/>
</dbReference>
<evidence type="ECO:0000256" key="3">
    <source>
        <dbReference type="ARBA" id="ARBA00022777"/>
    </source>
</evidence>
<evidence type="ECO:0000256" key="1">
    <source>
        <dbReference type="ARBA" id="ARBA00022679"/>
    </source>
</evidence>
<evidence type="ECO:0000313" key="5">
    <source>
        <dbReference type="EMBL" id="CAB4876231.1"/>
    </source>
</evidence>